<keyword evidence="1" id="KW-0378">Hydrolase</keyword>
<dbReference type="PROSITE" id="PS00893">
    <property type="entry name" value="NUDIX_BOX"/>
    <property type="match status" value="1"/>
</dbReference>
<accession>A0A0F7K510</accession>
<organism evidence="5 6">
    <name type="scientific">Sedimenticola thiotaurini</name>
    <dbReference type="NCBI Taxonomy" id="1543721"/>
    <lineage>
        <taxon>Bacteria</taxon>
        <taxon>Pseudomonadati</taxon>
        <taxon>Pseudomonadota</taxon>
        <taxon>Gammaproteobacteria</taxon>
        <taxon>Chromatiales</taxon>
        <taxon>Sedimenticolaceae</taxon>
        <taxon>Sedimenticola</taxon>
    </lineage>
</organism>
<feature type="binding site" evidence="3">
    <location>
        <position position="68"/>
    </location>
    <ligand>
        <name>Mg(2+)</name>
        <dbReference type="ChEBI" id="CHEBI:18420"/>
    </ligand>
</feature>
<feature type="binding site" evidence="3">
    <location>
        <position position="128"/>
    </location>
    <ligand>
        <name>Mg(2+)</name>
        <dbReference type="ChEBI" id="CHEBI:18420"/>
    </ligand>
</feature>
<dbReference type="KEGG" id="seds:AAY24_16115"/>
<dbReference type="InterPro" id="IPR003564">
    <property type="entry name" value="DHNTPase"/>
</dbReference>
<dbReference type="GO" id="GO:0046656">
    <property type="term" value="P:folic acid biosynthetic process"/>
    <property type="evidence" value="ECO:0007669"/>
    <property type="project" value="InterPro"/>
</dbReference>
<dbReference type="PROSITE" id="PS51462">
    <property type="entry name" value="NUDIX"/>
    <property type="match status" value="1"/>
</dbReference>
<feature type="binding site" evidence="2">
    <location>
        <position position="41"/>
    </location>
    <ligand>
        <name>substrate</name>
    </ligand>
</feature>
<dbReference type="AlphaFoldDB" id="A0A0F7K510"/>
<dbReference type="InterPro" id="IPR015797">
    <property type="entry name" value="NUDIX_hydrolase-like_dom_sf"/>
</dbReference>
<dbReference type="Pfam" id="PF00293">
    <property type="entry name" value="NUDIX"/>
    <property type="match status" value="1"/>
</dbReference>
<dbReference type="PATRIC" id="fig|1543721.4.peg.3327"/>
<keyword evidence="3" id="KW-0460">Magnesium</keyword>
<gene>
    <name evidence="5" type="ORF">AAY24_16115</name>
</gene>
<comment type="cofactor">
    <cofactor evidence="3">
        <name>Mg(2+)</name>
        <dbReference type="ChEBI" id="CHEBI:18420"/>
    </cofactor>
    <text evidence="3">Binds 1 Mg(2+) ion per subunit.</text>
</comment>
<name>A0A0F7K510_9GAMM</name>
<proteinExistence type="predicted"/>
<feature type="binding site" evidence="3">
    <location>
        <position position="72"/>
    </location>
    <ligand>
        <name>Mg(2+)</name>
        <dbReference type="ChEBI" id="CHEBI:18420"/>
    </ligand>
</feature>
<feature type="binding site" evidence="2">
    <location>
        <position position="146"/>
    </location>
    <ligand>
        <name>substrate</name>
    </ligand>
</feature>
<dbReference type="EMBL" id="CP011412">
    <property type="protein sequence ID" value="AKH22325.1"/>
    <property type="molecule type" value="Genomic_DNA"/>
</dbReference>
<feature type="binding site" evidence="2">
    <location>
        <position position="52"/>
    </location>
    <ligand>
        <name>substrate</name>
    </ligand>
</feature>
<keyword evidence="6" id="KW-1185">Reference proteome</keyword>
<dbReference type="GO" id="GO:0019177">
    <property type="term" value="F:dihydroneopterin triphosphate pyrophosphohydrolase activity"/>
    <property type="evidence" value="ECO:0007669"/>
    <property type="project" value="InterPro"/>
</dbReference>
<evidence type="ECO:0000256" key="2">
    <source>
        <dbReference type="PIRSR" id="PIRSR603564-1"/>
    </source>
</evidence>
<evidence type="ECO:0000256" key="3">
    <source>
        <dbReference type="PIRSR" id="PIRSR603564-2"/>
    </source>
</evidence>
<dbReference type="InterPro" id="IPR020084">
    <property type="entry name" value="NUDIX_hydrolase_CS"/>
</dbReference>
<sequence length="159" mass="18606">MGQAGCLFDNWSGPVRPTYKRPESVLVVIYTDRGEVLMLNRTQPRGFWQSVTGSLKWNESPRQAAERELFEETGLHHQGRLRDARHTERFPILPAWRARFAPSAHYNREHLFYFRLPSRRLIRLNPREHAEMRWLPAAQAACKATSWTNRNAILRLLSG</sequence>
<protein>
    <recommendedName>
        <fullName evidence="4">Nudix hydrolase domain-containing protein</fullName>
    </recommendedName>
</protein>
<dbReference type="InterPro" id="IPR000086">
    <property type="entry name" value="NUDIX_hydrolase_dom"/>
</dbReference>
<dbReference type="PRINTS" id="PR01404">
    <property type="entry name" value="NPPPHYDRLASE"/>
</dbReference>
<evidence type="ECO:0000313" key="5">
    <source>
        <dbReference type="EMBL" id="AKH22325.1"/>
    </source>
</evidence>
<dbReference type="GO" id="GO:0046872">
    <property type="term" value="F:metal ion binding"/>
    <property type="evidence" value="ECO:0007669"/>
    <property type="project" value="UniProtKB-KW"/>
</dbReference>
<evidence type="ECO:0000256" key="1">
    <source>
        <dbReference type="ARBA" id="ARBA00022801"/>
    </source>
</evidence>
<dbReference type="NCBIfam" id="NF006961">
    <property type="entry name" value="PRK09438.1"/>
    <property type="match status" value="1"/>
</dbReference>
<keyword evidence="3" id="KW-0479">Metal-binding</keyword>
<dbReference type="SUPFAM" id="SSF55811">
    <property type="entry name" value="Nudix"/>
    <property type="match status" value="1"/>
</dbReference>
<evidence type="ECO:0000259" key="4">
    <source>
        <dbReference type="PROSITE" id="PS51462"/>
    </source>
</evidence>
<dbReference type="GO" id="GO:0008828">
    <property type="term" value="F:dATP diphosphatase activity"/>
    <property type="evidence" value="ECO:0007669"/>
    <property type="project" value="InterPro"/>
</dbReference>
<dbReference type="CDD" id="cd04664">
    <property type="entry name" value="NUDIX_DHNTPase_like"/>
    <property type="match status" value="1"/>
</dbReference>
<feature type="domain" description="Nudix hydrolase" evidence="4">
    <location>
        <begin position="18"/>
        <end position="157"/>
    </location>
</feature>
<feature type="binding site" evidence="2">
    <location>
        <position position="20"/>
    </location>
    <ligand>
        <name>substrate</name>
    </ligand>
</feature>
<evidence type="ECO:0000313" key="6">
    <source>
        <dbReference type="Proteomes" id="UP000034410"/>
    </source>
</evidence>
<dbReference type="Gene3D" id="3.90.79.10">
    <property type="entry name" value="Nucleoside Triphosphate Pyrophosphohydrolase"/>
    <property type="match status" value="1"/>
</dbReference>
<dbReference type="PANTHER" id="PTHR43736:SF1">
    <property type="entry name" value="DIHYDRONEOPTERIN TRIPHOSPHATE DIPHOSPHATASE"/>
    <property type="match status" value="1"/>
</dbReference>
<dbReference type="Proteomes" id="UP000034410">
    <property type="component" value="Chromosome"/>
</dbReference>
<dbReference type="PANTHER" id="PTHR43736">
    <property type="entry name" value="ADP-RIBOSE PYROPHOSPHATASE"/>
    <property type="match status" value="1"/>
</dbReference>
<reference evidence="5 6" key="1">
    <citation type="journal article" date="2015" name="Genome Announc.">
        <title>Complete Genome Sequence of Sedimenticola thiotaurini Strain SIP-G1, a Polyphosphate- and Polyhydroxyalkanoate-Accumulating Sulfur-Oxidizing Gammaproteobacterium Isolated from Salt Marsh Sediments.</title>
        <authorList>
            <person name="Flood B.E."/>
            <person name="Jones D.S."/>
            <person name="Bailey J.V."/>
        </authorList>
    </citation>
    <scope>NUCLEOTIDE SEQUENCE [LARGE SCALE GENOMIC DNA]</scope>
    <source>
        <strain evidence="5 6">SIP-G1</strain>
    </source>
</reference>